<dbReference type="RefSeq" id="XP_030829776.1">
    <property type="nucleotide sequence ID" value="XM_030973916.1"/>
</dbReference>
<dbReference type="InterPro" id="IPR036339">
    <property type="entry name" value="PUB-like_dom_sf"/>
</dbReference>
<dbReference type="PANTHER" id="PTHR12143">
    <property type="entry name" value="PEPTIDE N-GLYCANASE PNGASE -RELATED"/>
    <property type="match status" value="1"/>
</dbReference>
<organism evidence="16 17">
    <name type="scientific">Strongylocentrotus purpuratus</name>
    <name type="common">Purple sea urchin</name>
    <dbReference type="NCBI Taxonomy" id="7668"/>
    <lineage>
        <taxon>Eukaryota</taxon>
        <taxon>Metazoa</taxon>
        <taxon>Echinodermata</taxon>
        <taxon>Eleutherozoa</taxon>
        <taxon>Echinozoa</taxon>
        <taxon>Echinoidea</taxon>
        <taxon>Euechinoidea</taxon>
        <taxon>Echinacea</taxon>
        <taxon>Camarodonta</taxon>
        <taxon>Echinidea</taxon>
        <taxon>Strongylocentrotidae</taxon>
        <taxon>Strongylocentrotus</taxon>
    </lineage>
</organism>
<dbReference type="InterPro" id="IPR006588">
    <property type="entry name" value="Peptide_N_glycanase_PAW_dom"/>
</dbReference>
<dbReference type="Gene3D" id="2.20.25.10">
    <property type="match status" value="1"/>
</dbReference>
<evidence type="ECO:0000256" key="13">
    <source>
        <dbReference type="ARBA" id="ARBA00032901"/>
    </source>
</evidence>
<evidence type="ECO:0000256" key="6">
    <source>
        <dbReference type="ARBA" id="ARBA00018546"/>
    </source>
</evidence>
<evidence type="ECO:0000313" key="17">
    <source>
        <dbReference type="Proteomes" id="UP000007110"/>
    </source>
</evidence>
<proteinExistence type="inferred from homology"/>
<evidence type="ECO:0000256" key="1">
    <source>
        <dbReference type="ARBA" id="ARBA00001650"/>
    </source>
</evidence>
<dbReference type="CTD" id="55768"/>
<evidence type="ECO:0000256" key="3">
    <source>
        <dbReference type="ARBA" id="ARBA00004496"/>
    </source>
</evidence>
<comment type="catalytic activity">
    <reaction evidence="1">
        <text>Hydrolysis of an N(4)-(acetyl-beta-D-glucosaminyl)asparagine residue in which the glucosamine residue may be further glycosylated, to yield a (substituted) N-acetyl-beta-D-glucosaminylamine and a peptide containing an aspartate residue.</text>
        <dbReference type="EC" id="3.5.1.52"/>
    </reaction>
</comment>
<dbReference type="EnsemblMetazoa" id="XM_030973916">
    <property type="protein sequence ID" value="XP_030829776"/>
    <property type="gene ID" value="LOC100890545"/>
</dbReference>
<dbReference type="InterPro" id="IPR002931">
    <property type="entry name" value="Transglutaminase-like"/>
</dbReference>
<evidence type="ECO:0000256" key="12">
    <source>
        <dbReference type="ARBA" id="ARBA00029604"/>
    </source>
</evidence>
<evidence type="ECO:0000256" key="9">
    <source>
        <dbReference type="ARBA" id="ARBA00022801"/>
    </source>
</evidence>
<name>A0A7M7N1C9_STRPU</name>
<dbReference type="SMART" id="SM00460">
    <property type="entry name" value="TGc"/>
    <property type="match status" value="1"/>
</dbReference>
<keyword evidence="10" id="KW-0862">Zinc</keyword>
<dbReference type="InterPro" id="IPR038765">
    <property type="entry name" value="Papain-like_cys_pep_sf"/>
</dbReference>
<dbReference type="Proteomes" id="UP000007110">
    <property type="component" value="Unassembled WGS sequence"/>
</dbReference>
<dbReference type="GO" id="GO:0030513">
    <property type="term" value="P:positive regulation of BMP signaling pathway"/>
    <property type="evidence" value="ECO:0000318"/>
    <property type="project" value="GO_Central"/>
</dbReference>
<dbReference type="FunFam" id="1.20.58.2190:FF:000001">
    <property type="entry name" value="peptide-N(4)-(N-acetyl-beta- glucosaminyl)asparagine amidase"/>
    <property type="match status" value="1"/>
</dbReference>
<dbReference type="FunFam" id="2.60.120.1020:FF:000001">
    <property type="entry name" value="Peptide-N(4)-(N-acetyl-beta-glucosaminyl)asparagine amidase"/>
    <property type="match status" value="1"/>
</dbReference>
<sequence>MTSETEVTNVFRELSENEQGTFLDASELLLKYVNNVIRQPDVTKYRSIRLGNKTFERRVMPVSGALECLFTVGFEEDDENITLKETSPLDGIRTFQRLLAQERLVLISNQINNLIFVQATEQSFSQKIHNSAEHVMMYEDPLLQQKARDKIPYDDLKMKADQRLHRISSASSDDNGGILPDLRDCLLLELMKWFKERFFRWMNSPNCSSCGGKTRGVGNLPPTTEDRRWGAGQVEGYTCQTCNTMERFPRYNHPEKLLETRTGRCGEWANCFTLCCRALGFEARHVVDWTDHVWTEVYSNSQKRWLHTDPCENCCDKALLYEHGWNKKLSYIIAFSFEEVVDVTWRYTAKEQEVIGRRKECREKWLMESIAKLNRRRQGNQTGSRRRELEERFGHELVEFLSPKMTQDGESQGRLSGSAAWRVARGESGAGASTGSSQTKYVFRPTESEKREKLLHVRYNTARDKYIRISDGNQETEDWEKCAFTNICMTRKHEMDWQMVYLAREESMDRGWISWKFDLSGSGLVVDKVKVRASSKIYENAEVEWMLEGDGNSTNLDGSDAIIEVTDLAGSVHIELKAELSGGSMWQHTQLFRQGEDANNEFPLDVCLYLKEG</sequence>
<feature type="domain" description="PAW" evidence="15">
    <location>
        <begin position="410"/>
        <end position="613"/>
    </location>
</feature>
<reference evidence="16" key="2">
    <citation type="submission" date="2021-01" db="UniProtKB">
        <authorList>
            <consortium name="EnsemblMetazoa"/>
        </authorList>
    </citation>
    <scope>IDENTIFICATION</scope>
</reference>
<evidence type="ECO:0000256" key="7">
    <source>
        <dbReference type="ARBA" id="ARBA00022490"/>
    </source>
</evidence>
<dbReference type="GO" id="GO:0006516">
    <property type="term" value="P:glycoprotein catabolic process"/>
    <property type="evidence" value="ECO:0000318"/>
    <property type="project" value="GO_Central"/>
</dbReference>
<keyword evidence="17" id="KW-1185">Reference proteome</keyword>
<dbReference type="SMART" id="SM00613">
    <property type="entry name" value="PAW"/>
    <property type="match status" value="1"/>
</dbReference>
<dbReference type="PROSITE" id="PS51398">
    <property type="entry name" value="PAW"/>
    <property type="match status" value="1"/>
</dbReference>
<evidence type="ECO:0000259" key="15">
    <source>
        <dbReference type="PROSITE" id="PS51398"/>
    </source>
</evidence>
<dbReference type="GeneID" id="100890545"/>
<evidence type="ECO:0000256" key="2">
    <source>
        <dbReference type="ARBA" id="ARBA00001947"/>
    </source>
</evidence>
<reference evidence="17" key="1">
    <citation type="submission" date="2015-02" db="EMBL/GenBank/DDBJ databases">
        <title>Genome sequencing for Strongylocentrotus purpuratus.</title>
        <authorList>
            <person name="Murali S."/>
            <person name="Liu Y."/>
            <person name="Vee V."/>
            <person name="English A."/>
            <person name="Wang M."/>
            <person name="Skinner E."/>
            <person name="Han Y."/>
            <person name="Muzny D.M."/>
            <person name="Worley K.C."/>
            <person name="Gibbs R.A."/>
        </authorList>
    </citation>
    <scope>NUCLEOTIDE SEQUENCE</scope>
</reference>
<dbReference type="KEGG" id="spu:100890545"/>
<keyword evidence="9" id="KW-0378">Hydrolase</keyword>
<evidence type="ECO:0000256" key="5">
    <source>
        <dbReference type="ARBA" id="ARBA00012158"/>
    </source>
</evidence>
<protein>
    <recommendedName>
        <fullName evidence="6">Peptide-N(4)-(N-acetyl-beta-glucosaminyl)asparagine amidase</fullName>
        <ecNumber evidence="5">3.5.1.52</ecNumber>
    </recommendedName>
    <alternativeName>
        <fullName evidence="12">N-glycanase 1</fullName>
    </alternativeName>
    <alternativeName>
        <fullName evidence="13">Peptide:N-glycanase</fullName>
    </alternativeName>
</protein>
<comment type="similarity">
    <text evidence="4 14">Belongs to the transglutaminase-like superfamily. PNGase family.</text>
</comment>
<accession>A0A7M7N1C9</accession>
<dbReference type="InterPro" id="IPR018997">
    <property type="entry name" value="PUB_domain"/>
</dbReference>
<dbReference type="SUPFAM" id="SSF143503">
    <property type="entry name" value="PUG domain-like"/>
    <property type="match status" value="1"/>
</dbReference>
<dbReference type="GO" id="GO:0000224">
    <property type="term" value="F:peptide-N4-(N-acetyl-beta-glucosaminyl)asparagine amidase activity"/>
    <property type="evidence" value="ECO:0000318"/>
    <property type="project" value="GO_Central"/>
</dbReference>
<comment type="function">
    <text evidence="11">Specifically deglycosylates the denatured form of N-linked glycoproteins in the cytoplasm and assists their proteasome-mediated degradation. Cleaves the beta-aspartyl-glucosamine (GlcNAc) of the glycan and the amide side chain of Asn, converting Asn to Asp. Prefers proteins containing high-mannose over those bearing complex type oligosaccharides. Can recognize misfolded proteins in the endoplasmic reticulum that are exported to the cytosol to be destroyed and deglycosylate them, while it has no activity toward native proteins. Deglycosylation is a prerequisite for subsequent proteasome-mediated degradation of some, but not all, misfolded glycoproteins.</text>
</comment>
<dbReference type="GO" id="GO:0005634">
    <property type="term" value="C:nucleus"/>
    <property type="evidence" value="ECO:0000318"/>
    <property type="project" value="GO_Central"/>
</dbReference>
<keyword evidence="8" id="KW-0479">Metal-binding</keyword>
<dbReference type="OrthoDB" id="409136at2759"/>
<dbReference type="InterPro" id="IPR008979">
    <property type="entry name" value="Galactose-bd-like_sf"/>
</dbReference>
<comment type="subcellular location">
    <subcellularLocation>
        <location evidence="3">Cytoplasm</location>
    </subcellularLocation>
</comment>
<dbReference type="AlphaFoldDB" id="A0A7M7N1C9"/>
<evidence type="ECO:0000256" key="8">
    <source>
        <dbReference type="ARBA" id="ARBA00022723"/>
    </source>
</evidence>
<dbReference type="SUPFAM" id="SSF54001">
    <property type="entry name" value="Cysteine proteinases"/>
    <property type="match status" value="1"/>
</dbReference>
<keyword evidence="7" id="KW-0963">Cytoplasm</keyword>
<evidence type="ECO:0000256" key="4">
    <source>
        <dbReference type="ARBA" id="ARBA00009390"/>
    </source>
</evidence>
<dbReference type="SMART" id="SM00580">
    <property type="entry name" value="PUG"/>
    <property type="match status" value="1"/>
</dbReference>
<dbReference type="FunCoup" id="A0A7M7N1C9">
    <property type="interactions" value="1792"/>
</dbReference>
<dbReference type="SUPFAM" id="SSF49785">
    <property type="entry name" value="Galactose-binding domain-like"/>
    <property type="match status" value="1"/>
</dbReference>
<dbReference type="Pfam" id="PF04721">
    <property type="entry name" value="PAW"/>
    <property type="match status" value="1"/>
</dbReference>
<dbReference type="Pfam" id="PF09409">
    <property type="entry name" value="PUB"/>
    <property type="match status" value="1"/>
</dbReference>
<evidence type="ECO:0000256" key="10">
    <source>
        <dbReference type="ARBA" id="ARBA00022833"/>
    </source>
</evidence>
<dbReference type="Gene3D" id="1.20.58.2190">
    <property type="match status" value="1"/>
</dbReference>
<dbReference type="EC" id="3.5.1.52" evidence="5"/>
<comment type="cofactor">
    <cofactor evidence="2">
        <name>Zn(2+)</name>
        <dbReference type="ChEBI" id="CHEBI:29105"/>
    </cofactor>
</comment>
<dbReference type="InterPro" id="IPR050883">
    <property type="entry name" value="PNGase"/>
</dbReference>
<evidence type="ECO:0000256" key="14">
    <source>
        <dbReference type="PROSITE-ProRule" id="PRU00731"/>
    </source>
</evidence>
<dbReference type="Gene3D" id="2.60.120.1020">
    <property type="entry name" value="Peptide N glycanase, PAW domain"/>
    <property type="match status" value="1"/>
</dbReference>
<evidence type="ECO:0000256" key="11">
    <source>
        <dbReference type="ARBA" id="ARBA00024870"/>
    </source>
</evidence>
<evidence type="ECO:0000313" key="16">
    <source>
        <dbReference type="EnsemblMetazoa" id="XP_030829776"/>
    </source>
</evidence>
<dbReference type="FunFam" id="2.20.25.10:FF:000011">
    <property type="entry name" value="peptide-N(4)-(N-acetyl-beta- glucosaminyl)asparagine amidase"/>
    <property type="match status" value="1"/>
</dbReference>
<dbReference type="PANTHER" id="PTHR12143:SF19">
    <property type="entry name" value="PEPTIDE-N(4)-(N-ACETYL-BETA-GLUCOSAMINYL)ASPARAGINE AMIDASE"/>
    <property type="match status" value="1"/>
</dbReference>
<dbReference type="GO" id="GO:0005829">
    <property type="term" value="C:cytosol"/>
    <property type="evidence" value="ECO:0000318"/>
    <property type="project" value="GO_Central"/>
</dbReference>
<dbReference type="Gene3D" id="3.10.620.30">
    <property type="match status" value="1"/>
</dbReference>
<dbReference type="Pfam" id="PF01841">
    <property type="entry name" value="Transglut_core"/>
    <property type="match status" value="1"/>
</dbReference>
<dbReference type="GO" id="GO:0046872">
    <property type="term" value="F:metal ion binding"/>
    <property type="evidence" value="ECO:0007669"/>
    <property type="project" value="UniProtKB-KW"/>
</dbReference>
<dbReference type="OMA" id="ENHYCSQ"/>
<dbReference type="InParanoid" id="A0A7M7N1C9"/>
<dbReference type="InterPro" id="IPR038680">
    <property type="entry name" value="PAW_sf"/>
</dbReference>